<reference evidence="3" key="1">
    <citation type="journal article" date="2014" name="Int. J. Syst. Evol. Microbiol.">
        <title>Complete genome sequence of Corynebacterium casei LMG S-19264T (=DSM 44701T), isolated from a smear-ripened cheese.</title>
        <authorList>
            <consortium name="US DOE Joint Genome Institute (JGI-PGF)"/>
            <person name="Walter F."/>
            <person name="Albersmeier A."/>
            <person name="Kalinowski J."/>
            <person name="Ruckert C."/>
        </authorList>
    </citation>
    <scope>NUCLEOTIDE SEQUENCE</scope>
    <source>
        <strain evidence="3">JCM 3313</strain>
    </source>
</reference>
<dbReference type="HAMAP" id="MF_00048">
    <property type="entry name" value="UPF0102"/>
    <property type="match status" value="1"/>
</dbReference>
<dbReference type="PANTHER" id="PTHR34039">
    <property type="entry name" value="UPF0102 PROTEIN YRAN"/>
    <property type="match status" value="1"/>
</dbReference>
<dbReference type="InterPro" id="IPR011856">
    <property type="entry name" value="tRNA_endonuc-like_dom_sf"/>
</dbReference>
<proteinExistence type="inferred from homology"/>
<dbReference type="Gene3D" id="3.40.1350.10">
    <property type="match status" value="1"/>
</dbReference>
<dbReference type="RefSeq" id="WP_189222876.1">
    <property type="nucleotide sequence ID" value="NZ_BMRG01000003.1"/>
</dbReference>
<dbReference type="Pfam" id="PF02021">
    <property type="entry name" value="UPF0102"/>
    <property type="match status" value="1"/>
</dbReference>
<dbReference type="NCBIfam" id="NF009150">
    <property type="entry name" value="PRK12497.1-3"/>
    <property type="match status" value="1"/>
</dbReference>
<dbReference type="Proteomes" id="UP000639606">
    <property type="component" value="Unassembled WGS sequence"/>
</dbReference>
<gene>
    <name evidence="3" type="primary">yraN</name>
    <name evidence="3" type="ORF">GCM10010185_19600</name>
</gene>
<dbReference type="NCBIfam" id="NF009154">
    <property type="entry name" value="PRK12497.3-3"/>
    <property type="match status" value="1"/>
</dbReference>
<keyword evidence="4" id="KW-1185">Reference proteome</keyword>
<dbReference type="GO" id="GO:0003676">
    <property type="term" value="F:nucleic acid binding"/>
    <property type="evidence" value="ECO:0007669"/>
    <property type="project" value="InterPro"/>
</dbReference>
<protein>
    <recommendedName>
        <fullName evidence="2">UPF0102 protein GCM10010185_19600</fullName>
    </recommendedName>
</protein>
<evidence type="ECO:0000256" key="1">
    <source>
        <dbReference type="ARBA" id="ARBA00006738"/>
    </source>
</evidence>
<comment type="similarity">
    <text evidence="1 2">Belongs to the UPF0102 family.</text>
</comment>
<dbReference type="PANTHER" id="PTHR34039:SF1">
    <property type="entry name" value="UPF0102 PROTEIN YRAN"/>
    <property type="match status" value="1"/>
</dbReference>
<accession>A0A918EDG2</accession>
<sequence>MTAPAKAIAADLGRKAEDVACRYLEEQGLVVLSRNWRCREGELDVVATDGEQLVVCEVKCRSGSGRGDPVEAVTPEKLDRVRRVALRWLTEYRVGWVRLRFDVVAVEWPPDGPVRLRHVRGV</sequence>
<evidence type="ECO:0000313" key="3">
    <source>
        <dbReference type="EMBL" id="GGP47820.1"/>
    </source>
</evidence>
<organism evidence="3 4">
    <name type="scientific">Saccharothrix coeruleofusca</name>
    <dbReference type="NCBI Taxonomy" id="33919"/>
    <lineage>
        <taxon>Bacteria</taxon>
        <taxon>Bacillati</taxon>
        <taxon>Actinomycetota</taxon>
        <taxon>Actinomycetes</taxon>
        <taxon>Pseudonocardiales</taxon>
        <taxon>Pseudonocardiaceae</taxon>
        <taxon>Saccharothrix</taxon>
    </lineage>
</organism>
<dbReference type="InterPro" id="IPR011335">
    <property type="entry name" value="Restrct_endonuc-II-like"/>
</dbReference>
<dbReference type="EMBL" id="BMRG01000003">
    <property type="protein sequence ID" value="GGP47820.1"/>
    <property type="molecule type" value="Genomic_DNA"/>
</dbReference>
<dbReference type="CDD" id="cd20736">
    <property type="entry name" value="PoNe_Nuclease"/>
    <property type="match status" value="1"/>
</dbReference>
<name>A0A918EDG2_9PSEU</name>
<reference evidence="3" key="2">
    <citation type="submission" date="2020-09" db="EMBL/GenBank/DDBJ databases">
        <authorList>
            <person name="Sun Q."/>
            <person name="Ohkuma M."/>
        </authorList>
    </citation>
    <scope>NUCLEOTIDE SEQUENCE</scope>
    <source>
        <strain evidence="3">JCM 3313</strain>
    </source>
</reference>
<dbReference type="SUPFAM" id="SSF52980">
    <property type="entry name" value="Restriction endonuclease-like"/>
    <property type="match status" value="1"/>
</dbReference>
<dbReference type="AlphaFoldDB" id="A0A918EDG2"/>
<evidence type="ECO:0000256" key="2">
    <source>
        <dbReference type="HAMAP-Rule" id="MF_00048"/>
    </source>
</evidence>
<evidence type="ECO:0000313" key="4">
    <source>
        <dbReference type="Proteomes" id="UP000639606"/>
    </source>
</evidence>
<dbReference type="InterPro" id="IPR003509">
    <property type="entry name" value="UPF0102_YraN-like"/>
</dbReference>
<comment type="caution">
    <text evidence="3">The sequence shown here is derived from an EMBL/GenBank/DDBJ whole genome shotgun (WGS) entry which is preliminary data.</text>
</comment>